<dbReference type="GO" id="GO:0005794">
    <property type="term" value="C:Golgi apparatus"/>
    <property type="evidence" value="ECO:0007669"/>
    <property type="project" value="TreeGrafter"/>
</dbReference>
<feature type="region of interest" description="Disordered" evidence="5">
    <location>
        <begin position="48"/>
        <end position="74"/>
    </location>
</feature>
<sequence>MGAASSSIRDLPENEYLKKLSGREAISENDPFWNQLLSFSFTIPTNRNISPVPPRPVATQEQARNALRVDTLQL</sequence>
<dbReference type="PANTHER" id="PTHR12895">
    <property type="entry name" value="DYMECLIN"/>
    <property type="match status" value="1"/>
</dbReference>
<dbReference type="InterPro" id="IPR019142">
    <property type="entry name" value="Dymeclin"/>
</dbReference>
<keyword evidence="3" id="KW-0519">Myristate</keyword>
<reference evidence="6" key="2">
    <citation type="submission" date="2025-09" db="UniProtKB">
        <authorList>
            <consortium name="Ensembl"/>
        </authorList>
    </citation>
    <scope>IDENTIFICATION</scope>
</reference>
<evidence type="ECO:0000256" key="2">
    <source>
        <dbReference type="ARBA" id="ARBA00015736"/>
    </source>
</evidence>
<keyword evidence="4" id="KW-0449">Lipoprotein</keyword>
<dbReference type="AlphaFoldDB" id="A0A8C5RNY9"/>
<dbReference type="Pfam" id="PF09742">
    <property type="entry name" value="Dymeclin"/>
    <property type="match status" value="1"/>
</dbReference>
<evidence type="ECO:0000313" key="6">
    <source>
        <dbReference type="Ensembl" id="ENSLLTP00000005475.1"/>
    </source>
</evidence>
<evidence type="ECO:0000256" key="3">
    <source>
        <dbReference type="ARBA" id="ARBA00022707"/>
    </source>
</evidence>
<dbReference type="GO" id="GO:0007030">
    <property type="term" value="P:Golgi organization"/>
    <property type="evidence" value="ECO:0007669"/>
    <property type="project" value="TreeGrafter"/>
</dbReference>
<reference evidence="6" key="1">
    <citation type="submission" date="2025-08" db="UniProtKB">
        <authorList>
            <consortium name="Ensembl"/>
        </authorList>
    </citation>
    <scope>IDENTIFICATION</scope>
</reference>
<dbReference type="Proteomes" id="UP000694406">
    <property type="component" value="Unplaced"/>
</dbReference>
<name>A0A8C5RNY9_LATLA</name>
<organism evidence="6 7">
    <name type="scientific">Laticauda laticaudata</name>
    <name type="common">Blue-ringed sea krait</name>
    <name type="synonym">Blue-lipped sea krait</name>
    <dbReference type="NCBI Taxonomy" id="8630"/>
    <lineage>
        <taxon>Eukaryota</taxon>
        <taxon>Metazoa</taxon>
        <taxon>Chordata</taxon>
        <taxon>Craniata</taxon>
        <taxon>Vertebrata</taxon>
        <taxon>Euteleostomi</taxon>
        <taxon>Lepidosauria</taxon>
        <taxon>Squamata</taxon>
        <taxon>Bifurcata</taxon>
        <taxon>Unidentata</taxon>
        <taxon>Episquamata</taxon>
        <taxon>Toxicofera</taxon>
        <taxon>Serpentes</taxon>
        <taxon>Colubroidea</taxon>
        <taxon>Elapidae</taxon>
        <taxon>Laticaudinae</taxon>
        <taxon>Laticauda</taxon>
    </lineage>
</organism>
<accession>A0A8C5RNY9</accession>
<proteinExistence type="inferred from homology"/>
<evidence type="ECO:0000256" key="1">
    <source>
        <dbReference type="ARBA" id="ARBA00010603"/>
    </source>
</evidence>
<dbReference type="PANTHER" id="PTHR12895:SF9">
    <property type="entry name" value="DYMECLIN"/>
    <property type="match status" value="1"/>
</dbReference>
<dbReference type="GeneTree" id="ENSGT01120000277797"/>
<comment type="similarity">
    <text evidence="1">Belongs to the dymeclin family.</text>
</comment>
<evidence type="ECO:0000256" key="4">
    <source>
        <dbReference type="ARBA" id="ARBA00023288"/>
    </source>
</evidence>
<evidence type="ECO:0000313" key="7">
    <source>
        <dbReference type="Proteomes" id="UP000694406"/>
    </source>
</evidence>
<dbReference type="Ensembl" id="ENSLLTT00000005696.1">
    <property type="protein sequence ID" value="ENSLLTP00000005475.1"/>
    <property type="gene ID" value="ENSLLTG00000004203.1"/>
</dbReference>
<keyword evidence="7" id="KW-1185">Reference proteome</keyword>
<evidence type="ECO:0000256" key="5">
    <source>
        <dbReference type="SAM" id="MobiDB-lite"/>
    </source>
</evidence>
<protein>
    <recommendedName>
        <fullName evidence="2">Dymeclin</fullName>
    </recommendedName>
</protein>